<reference evidence="2 3" key="1">
    <citation type="journal article" date="2020" name="Genome Biol. Evol.">
        <title>Comparative genomics of strictly vertically transmitted, feminizing microsporidia endosymbionts of amphipod crustaceans.</title>
        <authorList>
            <person name="Cormier A."/>
            <person name="Chebbi M.A."/>
            <person name="Giraud I."/>
            <person name="Wattier R."/>
            <person name="Teixeira M."/>
            <person name="Gilbert C."/>
            <person name="Rigaud T."/>
            <person name="Cordaux R."/>
        </authorList>
    </citation>
    <scope>NUCLEOTIDE SEQUENCE [LARGE SCALE GENOMIC DNA]</scope>
    <source>
        <strain evidence="2 3">Ou3-Ou53</strain>
    </source>
</reference>
<dbReference type="SUPFAM" id="SSF56672">
    <property type="entry name" value="DNA/RNA polymerases"/>
    <property type="match status" value="1"/>
</dbReference>
<comment type="caution">
    <text evidence="2">The sequence shown here is derived from an EMBL/GenBank/DDBJ whole genome shotgun (WGS) entry which is preliminary data.</text>
</comment>
<gene>
    <name evidence="2" type="primary">Tf2-9_19</name>
    <name evidence="2" type="ORF">NGRA_2945</name>
</gene>
<dbReference type="InterPro" id="IPR043128">
    <property type="entry name" value="Rev_trsase/Diguanyl_cyclase"/>
</dbReference>
<dbReference type="InterPro" id="IPR051320">
    <property type="entry name" value="Viral_Replic_Matur_Polypro"/>
</dbReference>
<dbReference type="Pfam" id="PF17919">
    <property type="entry name" value="RT_RNaseH_2"/>
    <property type="match status" value="1"/>
</dbReference>
<dbReference type="InterPro" id="IPR043502">
    <property type="entry name" value="DNA/RNA_pol_sf"/>
</dbReference>
<proteinExistence type="predicted"/>
<evidence type="ECO:0000259" key="1">
    <source>
        <dbReference type="PROSITE" id="PS50878"/>
    </source>
</evidence>
<dbReference type="EMBL" id="SBJO01000473">
    <property type="protein sequence ID" value="KAF9760949.1"/>
    <property type="molecule type" value="Genomic_DNA"/>
</dbReference>
<dbReference type="Gene3D" id="3.30.70.270">
    <property type="match status" value="2"/>
</dbReference>
<dbReference type="AlphaFoldDB" id="A0A9P6GW62"/>
<evidence type="ECO:0000313" key="3">
    <source>
        <dbReference type="Proteomes" id="UP000740883"/>
    </source>
</evidence>
<accession>A0A9P6GW62</accession>
<keyword evidence="3" id="KW-1185">Reference proteome</keyword>
<protein>
    <submittedName>
        <fullName evidence="2">Transposon Tf2-9 polyprotein</fullName>
    </submittedName>
</protein>
<dbReference type="PROSITE" id="PS50878">
    <property type="entry name" value="RT_POL"/>
    <property type="match status" value="1"/>
</dbReference>
<dbReference type="PANTHER" id="PTHR33064:SF37">
    <property type="entry name" value="RIBONUCLEASE H"/>
    <property type="match status" value="1"/>
</dbReference>
<name>A0A9P6GW62_9MICR</name>
<dbReference type="Proteomes" id="UP000740883">
    <property type="component" value="Unassembled WGS sequence"/>
</dbReference>
<dbReference type="InterPro" id="IPR000477">
    <property type="entry name" value="RT_dom"/>
</dbReference>
<organism evidence="2 3">
    <name type="scientific">Nosema granulosis</name>
    <dbReference type="NCBI Taxonomy" id="83296"/>
    <lineage>
        <taxon>Eukaryota</taxon>
        <taxon>Fungi</taxon>
        <taxon>Fungi incertae sedis</taxon>
        <taxon>Microsporidia</taxon>
        <taxon>Nosematidae</taxon>
        <taxon>Nosema</taxon>
    </lineage>
</organism>
<evidence type="ECO:0000313" key="2">
    <source>
        <dbReference type="EMBL" id="KAF9760949.1"/>
    </source>
</evidence>
<dbReference type="Pfam" id="PF00078">
    <property type="entry name" value="RVT_1"/>
    <property type="match status" value="1"/>
</dbReference>
<dbReference type="PANTHER" id="PTHR33064">
    <property type="entry name" value="POL PROTEIN"/>
    <property type="match status" value="1"/>
</dbReference>
<dbReference type="InterPro" id="IPR041577">
    <property type="entry name" value="RT_RNaseH_2"/>
</dbReference>
<feature type="domain" description="Reverse transcriptase" evidence="1">
    <location>
        <begin position="1"/>
        <end position="71"/>
    </location>
</feature>
<dbReference type="OrthoDB" id="5423428at2759"/>
<dbReference type="FunFam" id="3.30.70.270:FF:000020">
    <property type="entry name" value="Transposon Tf2-6 polyprotein-like Protein"/>
    <property type="match status" value="1"/>
</dbReference>
<sequence>MQRDMNTVLDEFRGKRVEVYMDDIVVHSRNSRDHDEILEMVVRKFKSCGLRINPSKIQYKMEEVKLLGMTINGVDMKPNEIKKQEILEYRRPENVEELRKILGLAEWSRDFIPHYAYRTARLTEALKKNVKWKWDDELEHAFNDVKQGLTDMKKLKIIDGKKAFRLRTDACDTGIGAILLQSDKEGR</sequence>